<dbReference type="Proteomes" id="UP000237749">
    <property type="component" value="Unassembled WGS sequence"/>
</dbReference>
<dbReference type="InterPro" id="IPR003439">
    <property type="entry name" value="ABC_transporter-like_ATP-bd"/>
</dbReference>
<dbReference type="NCBIfam" id="TIGR01978">
    <property type="entry name" value="sufC"/>
    <property type="match status" value="1"/>
</dbReference>
<dbReference type="AlphaFoldDB" id="A0A2S6HW53"/>
<evidence type="ECO:0000313" key="6">
    <source>
        <dbReference type="Proteomes" id="UP000237749"/>
    </source>
</evidence>
<evidence type="ECO:0000256" key="1">
    <source>
        <dbReference type="ARBA" id="ARBA00006216"/>
    </source>
</evidence>
<dbReference type="InterPro" id="IPR010230">
    <property type="entry name" value="FeS-cluster_ATPase_SufC"/>
</dbReference>
<dbReference type="Pfam" id="PF00005">
    <property type="entry name" value="ABC_tran"/>
    <property type="match status" value="1"/>
</dbReference>
<dbReference type="SMART" id="SM00382">
    <property type="entry name" value="AAA"/>
    <property type="match status" value="1"/>
</dbReference>
<dbReference type="GO" id="GO:0005524">
    <property type="term" value="F:ATP binding"/>
    <property type="evidence" value="ECO:0007669"/>
    <property type="project" value="UniProtKB-KW"/>
</dbReference>
<gene>
    <name evidence="5" type="ORF">BXY41_103396</name>
</gene>
<dbReference type="GO" id="GO:0016887">
    <property type="term" value="F:ATP hydrolysis activity"/>
    <property type="evidence" value="ECO:0007669"/>
    <property type="project" value="InterPro"/>
</dbReference>
<dbReference type="Gene3D" id="3.40.50.300">
    <property type="entry name" value="P-loop containing nucleotide triphosphate hydrolases"/>
    <property type="match status" value="1"/>
</dbReference>
<accession>A0A2S6HW53</accession>
<comment type="similarity">
    <text evidence="1">Belongs to the ABC transporter superfamily. Ycf16 family.</text>
</comment>
<dbReference type="PANTHER" id="PTHR43204:SF1">
    <property type="entry name" value="ABC TRANSPORTER I FAMILY MEMBER 6, CHLOROPLASTIC"/>
    <property type="match status" value="1"/>
</dbReference>
<feature type="domain" description="ABC transporter" evidence="4">
    <location>
        <begin position="6"/>
        <end position="246"/>
    </location>
</feature>
<keyword evidence="2" id="KW-0547">Nucleotide-binding</keyword>
<comment type="caution">
    <text evidence="5">The sequence shown here is derived from an EMBL/GenBank/DDBJ whole genome shotgun (WGS) entry which is preliminary data.</text>
</comment>
<proteinExistence type="inferred from homology"/>
<dbReference type="EMBL" id="PTJA01000003">
    <property type="protein sequence ID" value="PPK82181.1"/>
    <property type="molecule type" value="Genomic_DNA"/>
</dbReference>
<evidence type="ECO:0000313" key="5">
    <source>
        <dbReference type="EMBL" id="PPK82181.1"/>
    </source>
</evidence>
<protein>
    <submittedName>
        <fullName evidence="5">Fe-S cluster assembly ATP-binding protein</fullName>
    </submittedName>
</protein>
<evidence type="ECO:0000256" key="2">
    <source>
        <dbReference type="ARBA" id="ARBA00022741"/>
    </source>
</evidence>
<keyword evidence="3 5" id="KW-0067">ATP-binding</keyword>
<evidence type="ECO:0000259" key="4">
    <source>
        <dbReference type="PROSITE" id="PS50893"/>
    </source>
</evidence>
<dbReference type="CDD" id="cd03217">
    <property type="entry name" value="ABC_FeS_Assembly"/>
    <property type="match status" value="1"/>
</dbReference>
<evidence type="ECO:0000256" key="3">
    <source>
        <dbReference type="ARBA" id="ARBA00022840"/>
    </source>
</evidence>
<dbReference type="InterPro" id="IPR003593">
    <property type="entry name" value="AAA+_ATPase"/>
</dbReference>
<dbReference type="InterPro" id="IPR027417">
    <property type="entry name" value="P-loop_NTPase"/>
</dbReference>
<dbReference type="OrthoDB" id="9806149at2"/>
<organism evidence="5 6">
    <name type="scientific">Lacrimispora xylanisolvens</name>
    <dbReference type="NCBI Taxonomy" id="384636"/>
    <lineage>
        <taxon>Bacteria</taxon>
        <taxon>Bacillati</taxon>
        <taxon>Bacillota</taxon>
        <taxon>Clostridia</taxon>
        <taxon>Lachnospirales</taxon>
        <taxon>Lachnospiraceae</taxon>
        <taxon>Lacrimispora</taxon>
    </lineage>
</organism>
<name>A0A2S6HW53_9FIRM</name>
<dbReference type="SUPFAM" id="SSF52540">
    <property type="entry name" value="P-loop containing nucleoside triphosphate hydrolases"/>
    <property type="match status" value="1"/>
</dbReference>
<sequence length="254" mass="27933">MSHSLLEIKDLIVSVEDKIILNGINLTIGSGELHVLMGPNGTGKSTLVSAIMGDPRFQIESGQILLDGKDITEMKADERAKAGVFLSFQVPEEIPGVTLEDFLRTAKGSLEKRPPKILQFKKELKEQMKALDMDPSYAERYLNVGFSGGEKKKTEILQLLMLQPKLALLDETDSGLDVDAVRTVTKGIRAFKNRKNGLFIITHNARILEGLDVDVVHVLEGGKIAYTGGRELISKITQEGFGVLGKEALIHERL</sequence>
<dbReference type="PROSITE" id="PS50893">
    <property type="entry name" value="ABC_TRANSPORTER_2"/>
    <property type="match status" value="1"/>
</dbReference>
<reference evidence="5 6" key="1">
    <citation type="submission" date="2018-02" db="EMBL/GenBank/DDBJ databases">
        <title>Genomic Encyclopedia of Archaeal and Bacterial Type Strains, Phase II (KMG-II): from individual species to whole genera.</title>
        <authorList>
            <person name="Goeker M."/>
        </authorList>
    </citation>
    <scope>NUCLEOTIDE SEQUENCE [LARGE SCALE GENOMIC DNA]</scope>
    <source>
        <strain evidence="5 6">DSM 3808</strain>
    </source>
</reference>
<dbReference type="PANTHER" id="PTHR43204">
    <property type="entry name" value="ABC TRANSPORTER I FAMILY MEMBER 6, CHLOROPLASTIC"/>
    <property type="match status" value="1"/>
</dbReference>
<keyword evidence="6" id="KW-1185">Reference proteome</keyword>
<dbReference type="RefSeq" id="WP_104436227.1">
    <property type="nucleotide sequence ID" value="NZ_PTJA01000003.1"/>
</dbReference>